<dbReference type="PANTHER" id="PTHR34978">
    <property type="entry name" value="POSSIBLE SENSOR-TRANSDUCER PROTEIN BLAR"/>
    <property type="match status" value="1"/>
</dbReference>
<protein>
    <submittedName>
        <fullName evidence="3">BlaR1 peptidase M56</fullName>
    </submittedName>
</protein>
<dbReference type="OrthoDB" id="1522859at2"/>
<evidence type="ECO:0000313" key="3">
    <source>
        <dbReference type="EMBL" id="SOD88301.1"/>
    </source>
</evidence>
<dbReference type="Pfam" id="PF05569">
    <property type="entry name" value="Peptidase_M56"/>
    <property type="match status" value="1"/>
</dbReference>
<feature type="transmembrane region" description="Helical" evidence="1">
    <location>
        <begin position="36"/>
        <end position="53"/>
    </location>
</feature>
<proteinExistence type="predicted"/>
<dbReference type="InterPro" id="IPR052173">
    <property type="entry name" value="Beta-lactam_resp_regulator"/>
</dbReference>
<dbReference type="PANTHER" id="PTHR34978:SF3">
    <property type="entry name" value="SLR0241 PROTEIN"/>
    <property type="match status" value="1"/>
</dbReference>
<name>A0A286FYD5_9BACT</name>
<organism evidence="3 4">
    <name type="scientific">Spirosoma fluviale</name>
    <dbReference type="NCBI Taxonomy" id="1597977"/>
    <lineage>
        <taxon>Bacteria</taxon>
        <taxon>Pseudomonadati</taxon>
        <taxon>Bacteroidota</taxon>
        <taxon>Cytophagia</taxon>
        <taxon>Cytophagales</taxon>
        <taxon>Cytophagaceae</taxon>
        <taxon>Spirosoma</taxon>
    </lineage>
</organism>
<keyword evidence="1" id="KW-0472">Membrane</keyword>
<dbReference type="InterPro" id="IPR008756">
    <property type="entry name" value="Peptidase_M56"/>
</dbReference>
<dbReference type="RefSeq" id="WP_097126241.1">
    <property type="nucleotide sequence ID" value="NZ_OCNH01000002.1"/>
</dbReference>
<evidence type="ECO:0000256" key="1">
    <source>
        <dbReference type="SAM" id="Phobius"/>
    </source>
</evidence>
<feature type="transmembrane region" description="Helical" evidence="1">
    <location>
        <begin position="6"/>
        <end position="24"/>
    </location>
</feature>
<dbReference type="AlphaFoldDB" id="A0A286FYD5"/>
<sequence>METLRYVVLVNGLLAVVSVAFYLLLRRETFFSANRLALWLGLASAVILPLIDLPDWRPQPVRSAMQRTAQVIVPKVLSEPYAPFPDVTITFPNLKTYRAFQAQQQRFVWSWQNGLILFYFLGVLLLLMRFVSQLLSLRKLIRKSIQEPYTDFTLVQGANIPSPFSFFSWVFVNPGQHTPDELDQILRHERVHVRERHSFDMIGAELVCIIFWYNPAAYLFRKLLQQTLEFSADRAVLAEGVDAKLYQYNLLKVSLAGGQSAITNHFNRSQLKSRISMLNRSKSTQLSWLKYPVLILAALTVASAFARPQLKELTKHIAKPVSDVLPRVKQSSKALVHAAIITTTKLSVEKNRQMEADALANVTASSEKPLSASNSIQATLKNDLIKSTIQEPTDHESEILTDAQADDKKMESLVLEGQRKYGYLGIGFRRFDKEEVKKQATPKSHLSINADSSLSVDNAVDFVKLFINNQPATPETIRQWKINQLYTVVSILGYDSATNKRSGITYLLFYVDKPNK</sequence>
<feature type="transmembrane region" description="Helical" evidence="1">
    <location>
        <begin position="116"/>
        <end position="137"/>
    </location>
</feature>
<dbReference type="EMBL" id="OCNH01000002">
    <property type="protein sequence ID" value="SOD88301.1"/>
    <property type="molecule type" value="Genomic_DNA"/>
</dbReference>
<gene>
    <name evidence="3" type="ORF">SAMN06269250_2599</name>
</gene>
<feature type="domain" description="Peptidase M56" evidence="2">
    <location>
        <begin position="17"/>
        <end position="278"/>
    </location>
</feature>
<keyword evidence="4" id="KW-1185">Reference proteome</keyword>
<reference evidence="4" key="1">
    <citation type="submission" date="2017-09" db="EMBL/GenBank/DDBJ databases">
        <authorList>
            <person name="Varghese N."/>
            <person name="Submissions S."/>
        </authorList>
    </citation>
    <scope>NUCLEOTIDE SEQUENCE [LARGE SCALE GENOMIC DNA]</scope>
    <source>
        <strain evidence="4">DSM 29961</strain>
    </source>
</reference>
<keyword evidence="1" id="KW-1133">Transmembrane helix</keyword>
<accession>A0A286FYD5</accession>
<dbReference type="Proteomes" id="UP000219452">
    <property type="component" value="Unassembled WGS sequence"/>
</dbReference>
<evidence type="ECO:0000259" key="2">
    <source>
        <dbReference type="Pfam" id="PF05569"/>
    </source>
</evidence>
<dbReference type="CDD" id="cd07341">
    <property type="entry name" value="M56_BlaR1_MecR1_like"/>
    <property type="match status" value="1"/>
</dbReference>
<evidence type="ECO:0000313" key="4">
    <source>
        <dbReference type="Proteomes" id="UP000219452"/>
    </source>
</evidence>
<keyword evidence="1" id="KW-0812">Transmembrane</keyword>